<proteinExistence type="predicted"/>
<evidence type="ECO:0000256" key="6">
    <source>
        <dbReference type="SAM" id="Phobius"/>
    </source>
</evidence>
<feature type="transmembrane region" description="Helical" evidence="6">
    <location>
        <begin position="199"/>
        <end position="223"/>
    </location>
</feature>
<evidence type="ECO:0000313" key="10">
    <source>
        <dbReference type="Proteomes" id="UP000244989"/>
    </source>
</evidence>
<evidence type="ECO:0000256" key="1">
    <source>
        <dbReference type="ARBA" id="ARBA00004651"/>
    </source>
</evidence>
<dbReference type="Pfam" id="PF00174">
    <property type="entry name" value="Oxidored_molyb"/>
    <property type="match status" value="1"/>
</dbReference>
<keyword evidence="5 6" id="KW-0472">Membrane</keyword>
<keyword evidence="4 6" id="KW-1133">Transmembrane helix</keyword>
<organism evidence="9 10">
    <name type="scientific">Corynebacterium yudongzhengii</name>
    <dbReference type="NCBI Taxonomy" id="2080740"/>
    <lineage>
        <taxon>Bacteria</taxon>
        <taxon>Bacillati</taxon>
        <taxon>Actinomycetota</taxon>
        <taxon>Actinomycetes</taxon>
        <taxon>Mycobacteriales</taxon>
        <taxon>Corynebacteriaceae</taxon>
        <taxon>Corynebacterium</taxon>
    </lineage>
</organism>
<dbReference type="GO" id="GO:0022904">
    <property type="term" value="P:respiratory electron transport chain"/>
    <property type="evidence" value="ECO:0007669"/>
    <property type="project" value="InterPro"/>
</dbReference>
<evidence type="ECO:0000256" key="4">
    <source>
        <dbReference type="ARBA" id="ARBA00022989"/>
    </source>
</evidence>
<sequence>MDVVLTEYPWWLRIEHFVNILFITLFIRSGIEILGTFPKLHTSIHTPLGKQWAQFTVKEKRKRKYFPVAGEYENYSPLISLPGHGALGQGRYWHFISVIGWVTMMVIYWVLLLATGQWRRYWPEDWGVFAQAFDDMIHYLAFDMPPAMEGYPFNAVQQLSYLFVVVVLPLIMIVTGFFQSPAINNRFPRISKAMGGRQVIRTIHFLGLAMYLAFVVIHVLLVVLHGWGHETSKMVFGDTERPVAAGIIYLIGLAFIVWFHVWATRTSLEKPKVIEKIHNVVVRPMTRGMRKLASRQHYSDKDVTPWGEHRASGMPPSTEEYAALVSNEYKDDFVLEIGGFVERPMRLTLADLEEISGGHSQNTVHHCVQGFSSLGKWNGVMLKDLIELAGPIDGWTDVNVMSFQNMTRDDDVYTGAYYYETLAKEEALQPQTLIATGYLDRELPMKNGAPCRLRLETSTGYRSAKWIERIEVVNRFDIIGNGMGGFFEDTDSYDRLQMI</sequence>
<dbReference type="SUPFAM" id="SSF81342">
    <property type="entry name" value="Transmembrane di-heme cytochromes"/>
    <property type="match status" value="1"/>
</dbReference>
<dbReference type="Gene3D" id="1.20.950.20">
    <property type="entry name" value="Transmembrane di-heme cytochromes, Chain C"/>
    <property type="match status" value="1"/>
</dbReference>
<dbReference type="GO" id="GO:0009055">
    <property type="term" value="F:electron transfer activity"/>
    <property type="evidence" value="ECO:0007669"/>
    <property type="project" value="InterPro"/>
</dbReference>
<feature type="domain" description="Cytochrome b561 bacterial/Ni-hydrogenase" evidence="8">
    <location>
        <begin position="8"/>
        <end position="237"/>
    </location>
</feature>
<feature type="transmembrane region" description="Helical" evidence="6">
    <location>
        <begin position="159"/>
        <end position="178"/>
    </location>
</feature>
<name>A0A2U1T9D8_9CORY</name>
<dbReference type="InterPro" id="IPR016174">
    <property type="entry name" value="Di-haem_cyt_TM"/>
</dbReference>
<reference evidence="10" key="1">
    <citation type="submission" date="2018-04" db="EMBL/GenBank/DDBJ databases">
        <authorList>
            <person name="Liu S."/>
            <person name="Wang Z."/>
            <person name="Li J."/>
        </authorList>
    </citation>
    <scope>NUCLEOTIDE SEQUENCE [LARGE SCALE GENOMIC DNA]</scope>
    <source>
        <strain evidence="10">2189</strain>
    </source>
</reference>
<comment type="caution">
    <text evidence="9">The sequence shown here is derived from an EMBL/GenBank/DDBJ whole genome shotgun (WGS) entry which is preliminary data.</text>
</comment>
<dbReference type="AlphaFoldDB" id="A0A2U1T9D8"/>
<protein>
    <submittedName>
        <fullName evidence="9">Oxidoreductase</fullName>
    </submittedName>
</protein>
<dbReference type="PANTHER" id="PTHR43032:SF2">
    <property type="entry name" value="BLL0505 PROTEIN"/>
    <property type="match status" value="1"/>
</dbReference>
<dbReference type="PANTHER" id="PTHR43032">
    <property type="entry name" value="PROTEIN-METHIONINE-SULFOXIDE REDUCTASE"/>
    <property type="match status" value="1"/>
</dbReference>
<evidence type="ECO:0000256" key="5">
    <source>
        <dbReference type="ARBA" id="ARBA00023136"/>
    </source>
</evidence>
<dbReference type="SUPFAM" id="SSF56524">
    <property type="entry name" value="Oxidoreductase molybdopterin-binding domain"/>
    <property type="match status" value="1"/>
</dbReference>
<dbReference type="InterPro" id="IPR011577">
    <property type="entry name" value="Cyt_b561_bac/Ni-Hgenase"/>
</dbReference>
<dbReference type="Proteomes" id="UP000244989">
    <property type="component" value="Unassembled WGS sequence"/>
</dbReference>
<feature type="domain" description="Oxidoreductase molybdopterin-binding" evidence="7">
    <location>
        <begin position="330"/>
        <end position="474"/>
    </location>
</feature>
<keyword evidence="10" id="KW-1185">Reference proteome</keyword>
<comment type="subcellular location">
    <subcellularLocation>
        <location evidence="1">Cell membrane</location>
        <topology evidence="1">Multi-pass membrane protein</topology>
    </subcellularLocation>
</comment>
<dbReference type="RefSeq" id="WP_108431738.1">
    <property type="nucleotide sequence ID" value="NZ_CP026947.1"/>
</dbReference>
<dbReference type="InterPro" id="IPR000572">
    <property type="entry name" value="OxRdtase_Mopterin-bd_dom"/>
</dbReference>
<feature type="transmembrane region" description="Helical" evidence="6">
    <location>
        <begin position="92"/>
        <end position="114"/>
    </location>
</feature>
<feature type="transmembrane region" description="Helical" evidence="6">
    <location>
        <begin position="243"/>
        <end position="263"/>
    </location>
</feature>
<evidence type="ECO:0000259" key="8">
    <source>
        <dbReference type="Pfam" id="PF01292"/>
    </source>
</evidence>
<gene>
    <name evidence="9" type="ORF">DF222_01390</name>
</gene>
<evidence type="ECO:0000256" key="2">
    <source>
        <dbReference type="ARBA" id="ARBA00022475"/>
    </source>
</evidence>
<dbReference type="GO" id="GO:0005886">
    <property type="term" value="C:plasma membrane"/>
    <property type="evidence" value="ECO:0007669"/>
    <property type="project" value="UniProtKB-SubCell"/>
</dbReference>
<accession>A0A2U1T9D8</accession>
<dbReference type="Gene3D" id="3.90.420.10">
    <property type="entry name" value="Oxidoreductase, molybdopterin-binding domain"/>
    <property type="match status" value="1"/>
</dbReference>
<evidence type="ECO:0000259" key="7">
    <source>
        <dbReference type="Pfam" id="PF00174"/>
    </source>
</evidence>
<dbReference type="EMBL" id="QEEZ01000002">
    <property type="protein sequence ID" value="PWC02627.1"/>
    <property type="molecule type" value="Genomic_DNA"/>
</dbReference>
<keyword evidence="3 6" id="KW-0812">Transmembrane</keyword>
<evidence type="ECO:0000313" key="9">
    <source>
        <dbReference type="EMBL" id="PWC02627.1"/>
    </source>
</evidence>
<evidence type="ECO:0000256" key="3">
    <source>
        <dbReference type="ARBA" id="ARBA00022692"/>
    </source>
</evidence>
<dbReference type="InterPro" id="IPR036374">
    <property type="entry name" value="OxRdtase_Mopterin-bd_sf"/>
</dbReference>
<dbReference type="Pfam" id="PF01292">
    <property type="entry name" value="Ni_hydr_CYTB"/>
    <property type="match status" value="1"/>
</dbReference>
<dbReference type="OrthoDB" id="9795587at2"/>
<keyword evidence="2" id="KW-1003">Cell membrane</keyword>
<dbReference type="KEGG" id="cyz:C3B44_06920"/>